<dbReference type="PANTHER" id="PTHR24559:SF429">
    <property type="entry name" value="RNA-DIRECTED DNA POLYMERASE HOMOLOG"/>
    <property type="match status" value="1"/>
</dbReference>
<dbReference type="Pfam" id="PF00078">
    <property type="entry name" value="RVT_1"/>
    <property type="match status" value="1"/>
</dbReference>
<dbReference type="InterPro" id="IPR000477">
    <property type="entry name" value="RT_dom"/>
</dbReference>
<dbReference type="Gene3D" id="3.10.10.10">
    <property type="entry name" value="HIV Type 1 Reverse Transcriptase, subunit A, domain 1"/>
    <property type="match status" value="1"/>
</dbReference>
<dbReference type="InterPro" id="IPR043128">
    <property type="entry name" value="Rev_trsase/Diguanyl_cyclase"/>
</dbReference>
<dbReference type="InterPro" id="IPR043502">
    <property type="entry name" value="DNA/RNA_pol_sf"/>
</dbReference>
<dbReference type="EMBL" id="JBBPBM010000017">
    <property type="protein sequence ID" value="KAK8556617.1"/>
    <property type="molecule type" value="Genomic_DNA"/>
</dbReference>
<accession>A0ABR2EB32</accession>
<comment type="caution">
    <text evidence="2">The sequence shown here is derived from an EMBL/GenBank/DDBJ whole genome shotgun (WGS) entry which is preliminary data.</text>
</comment>
<dbReference type="Gene3D" id="3.30.70.270">
    <property type="match status" value="1"/>
</dbReference>
<evidence type="ECO:0000313" key="2">
    <source>
        <dbReference type="EMBL" id="KAK8556617.1"/>
    </source>
</evidence>
<evidence type="ECO:0000313" key="3">
    <source>
        <dbReference type="Proteomes" id="UP001472677"/>
    </source>
</evidence>
<reference evidence="2 3" key="1">
    <citation type="journal article" date="2024" name="G3 (Bethesda)">
        <title>Genome assembly of Hibiscus sabdariffa L. provides insights into metabolisms of medicinal natural products.</title>
        <authorList>
            <person name="Kim T."/>
        </authorList>
    </citation>
    <scope>NUCLEOTIDE SEQUENCE [LARGE SCALE GENOMIC DNA]</scope>
    <source>
        <strain evidence="2">TK-2024</strain>
        <tissue evidence="2">Old leaves</tissue>
    </source>
</reference>
<dbReference type="SUPFAM" id="SSF56672">
    <property type="entry name" value="DNA/RNA polymerases"/>
    <property type="match status" value="1"/>
</dbReference>
<organism evidence="2 3">
    <name type="scientific">Hibiscus sabdariffa</name>
    <name type="common">roselle</name>
    <dbReference type="NCBI Taxonomy" id="183260"/>
    <lineage>
        <taxon>Eukaryota</taxon>
        <taxon>Viridiplantae</taxon>
        <taxon>Streptophyta</taxon>
        <taxon>Embryophyta</taxon>
        <taxon>Tracheophyta</taxon>
        <taxon>Spermatophyta</taxon>
        <taxon>Magnoliopsida</taxon>
        <taxon>eudicotyledons</taxon>
        <taxon>Gunneridae</taxon>
        <taxon>Pentapetalae</taxon>
        <taxon>rosids</taxon>
        <taxon>malvids</taxon>
        <taxon>Malvales</taxon>
        <taxon>Malvaceae</taxon>
        <taxon>Malvoideae</taxon>
        <taxon>Hibiscus</taxon>
    </lineage>
</organism>
<proteinExistence type="predicted"/>
<feature type="domain" description="Reverse transcriptase" evidence="1">
    <location>
        <begin position="189"/>
        <end position="279"/>
    </location>
</feature>
<gene>
    <name evidence="2" type="ORF">V6N12_003014</name>
</gene>
<protein>
    <recommendedName>
        <fullName evidence="1">Reverse transcriptase domain-containing protein</fullName>
    </recommendedName>
</protein>
<dbReference type="CDD" id="cd01647">
    <property type="entry name" value="RT_LTR"/>
    <property type="match status" value="1"/>
</dbReference>
<keyword evidence="3" id="KW-1185">Reference proteome</keyword>
<sequence length="279" mass="31558">MEDDKELESIPLEVHQSSLLSARPGIHFEPLNFDEFIPPKPSLQHAPTLELKSLPRHLKYAYLGRDESLPVIISSNLTPNQECSLLSVLSQHKGALGWTMADLKGISPTICMHKILLEDCHGNSIEPQRRLNHVMKNVVMKEIIKWFDAGVIYPISNSSWVSPVQCVPKKGGTTVVTNEDNELLTTRTVTGWRICMDYRKLNKATKKDHFPLPFIGKMLDPLAGKAFYCFLDGYLGYNQIAIAPEDQEKTTFTCPYGTYAFRRMPFGLYNAPATFQHCM</sequence>
<evidence type="ECO:0000259" key="1">
    <source>
        <dbReference type="Pfam" id="PF00078"/>
    </source>
</evidence>
<name>A0ABR2EB32_9ROSI</name>
<dbReference type="Proteomes" id="UP001472677">
    <property type="component" value="Unassembled WGS sequence"/>
</dbReference>
<dbReference type="InterPro" id="IPR053134">
    <property type="entry name" value="RNA-dir_DNA_polymerase"/>
</dbReference>
<dbReference type="PANTHER" id="PTHR24559">
    <property type="entry name" value="TRANSPOSON TY3-I GAG-POL POLYPROTEIN"/>
    <property type="match status" value="1"/>
</dbReference>